<evidence type="ECO:0000313" key="3">
    <source>
        <dbReference type="Proteomes" id="UP000316621"/>
    </source>
</evidence>
<keyword evidence="3" id="KW-1185">Reference proteome</keyword>
<keyword evidence="1" id="KW-0732">Signal</keyword>
<proteinExistence type="predicted"/>
<evidence type="ECO:0000256" key="1">
    <source>
        <dbReference type="SAM" id="SignalP"/>
    </source>
</evidence>
<gene>
    <name evidence="2" type="ORF">C5167_039334</name>
</gene>
<dbReference type="Proteomes" id="UP000316621">
    <property type="component" value="Chromosome 1"/>
</dbReference>
<reference evidence="2 3" key="1">
    <citation type="journal article" date="2018" name="Science">
        <title>The opium poppy genome and morphinan production.</title>
        <authorList>
            <person name="Guo L."/>
            <person name="Winzer T."/>
            <person name="Yang X."/>
            <person name="Li Y."/>
            <person name="Ning Z."/>
            <person name="He Z."/>
            <person name="Teodor R."/>
            <person name="Lu Y."/>
            <person name="Bowser T.A."/>
            <person name="Graham I.A."/>
            <person name="Ye K."/>
        </authorList>
    </citation>
    <scope>NUCLEOTIDE SEQUENCE [LARGE SCALE GENOMIC DNA]</scope>
    <source>
        <strain evidence="3">cv. HN1</strain>
        <tissue evidence="2">Leaves</tissue>
    </source>
</reference>
<organism evidence="2 3">
    <name type="scientific">Papaver somniferum</name>
    <name type="common">Opium poppy</name>
    <dbReference type="NCBI Taxonomy" id="3469"/>
    <lineage>
        <taxon>Eukaryota</taxon>
        <taxon>Viridiplantae</taxon>
        <taxon>Streptophyta</taxon>
        <taxon>Embryophyta</taxon>
        <taxon>Tracheophyta</taxon>
        <taxon>Spermatophyta</taxon>
        <taxon>Magnoliopsida</taxon>
        <taxon>Ranunculales</taxon>
        <taxon>Papaveraceae</taxon>
        <taxon>Papaveroideae</taxon>
        <taxon>Papaver</taxon>
    </lineage>
</organism>
<evidence type="ECO:0000313" key="2">
    <source>
        <dbReference type="EMBL" id="RZC46391.1"/>
    </source>
</evidence>
<protein>
    <submittedName>
        <fullName evidence="2">Uncharacterized protein</fullName>
    </submittedName>
</protein>
<accession>A0A4Y7IFC3</accession>
<feature type="signal peptide" evidence="1">
    <location>
        <begin position="1"/>
        <end position="24"/>
    </location>
</feature>
<dbReference type="Gramene" id="RZC46391">
    <property type="protein sequence ID" value="RZC46391"/>
    <property type="gene ID" value="C5167_039334"/>
</dbReference>
<dbReference type="AlphaFoldDB" id="A0A4Y7IFC3"/>
<name>A0A4Y7IFC3_PAPSO</name>
<sequence>MKTTKPIACLWFLIISSYSDISLALPRQMKSFSGGNQRTTLEGNTQLNIIIKPGGGIGGGGGGGGVSGGGIIPGSGTSGSGSGIGIGTGSTGVIQGTGGSANGGRGGVSSGGRGNVRGGTLEEAAKAAALANRNNANYNPFKGAQIPLFSTMILHIIIWSLELT</sequence>
<dbReference type="EMBL" id="CM010715">
    <property type="protein sequence ID" value="RZC46391.1"/>
    <property type="molecule type" value="Genomic_DNA"/>
</dbReference>
<feature type="chain" id="PRO_5021448566" evidence="1">
    <location>
        <begin position="25"/>
        <end position="164"/>
    </location>
</feature>